<dbReference type="OrthoDB" id="9809275at2"/>
<reference evidence="4" key="1">
    <citation type="submission" date="2014-09" db="EMBL/GenBank/DDBJ databases">
        <authorList>
            <person name="GOMEZ-VALERO Laura"/>
        </authorList>
    </citation>
    <scope>NUCLEOTIDE SEQUENCE</scope>
    <source>
        <strain evidence="4">ATCC33218</strain>
    </source>
</reference>
<dbReference type="KEGG" id="tmc:LMI_2871"/>
<dbReference type="InterPro" id="IPR011009">
    <property type="entry name" value="Kinase-like_dom_sf"/>
</dbReference>
<keyword evidence="1" id="KW-0547">Nucleotide-binding</keyword>
<evidence type="ECO:0000256" key="2">
    <source>
        <dbReference type="ARBA" id="ARBA00022840"/>
    </source>
</evidence>
<dbReference type="Gene3D" id="3.90.1200.10">
    <property type="match status" value="1"/>
</dbReference>
<name>A0A098GJF7_LEGMI</name>
<dbReference type="Proteomes" id="UP000032414">
    <property type="component" value="Chromosome I"/>
</dbReference>
<evidence type="ECO:0000313" key="4">
    <source>
        <dbReference type="EMBL" id="CEG62110.1"/>
    </source>
</evidence>
<evidence type="ECO:0000313" key="7">
    <source>
        <dbReference type="Proteomes" id="UP000182998"/>
    </source>
</evidence>
<dbReference type="SUPFAM" id="SSF56112">
    <property type="entry name" value="Protein kinase-like (PK-like)"/>
    <property type="match status" value="1"/>
</dbReference>
<sequence length="327" mass="38104">MHDRQNALSKWLEQILASTQFTLIPLAGDASFRRYFRLHYKGSTQVIMDAPPDKETLEPFLAIADLLSTNGLSTPKIHAVDKKQGFAILDDFGDTLLLHALSSQTADKLYKAAMDTLNILQLNTISKAAQLPPFDKNFILYELNLFKEWFLHAYLKLNLSTTEEALISQTFDWLSAEVTKQPNVLIHRDYHSRNIMLLEQDDKIKLGIIDFQDAMYGPFTYDLVSLLKDCYIQWPREQVMSWLSYFYEHSSLAKQYSLPDFIRAFDYCGLQRHLKVLGVFSRLYLRDNKPSYLQDMPLTLHYVVACLECYPQFDSFYHFIQNRVRLP</sequence>
<dbReference type="AlphaFoldDB" id="A0A098GJF7"/>
<organism evidence="4 6">
    <name type="scientific">Legionella micdadei</name>
    <name type="common">Tatlockia micdadei</name>
    <dbReference type="NCBI Taxonomy" id="451"/>
    <lineage>
        <taxon>Bacteria</taxon>
        <taxon>Pseudomonadati</taxon>
        <taxon>Pseudomonadota</taxon>
        <taxon>Gammaproteobacteria</taxon>
        <taxon>Legionellales</taxon>
        <taxon>Legionellaceae</taxon>
        <taxon>Legionella</taxon>
    </lineage>
</organism>
<dbReference type="EMBL" id="FMVN01000016">
    <property type="protein sequence ID" value="SCY74319.1"/>
    <property type="molecule type" value="Genomic_DNA"/>
</dbReference>
<gene>
    <name evidence="4" type="ORF">LMI_2871</name>
    <name evidence="5" type="ORF">SAMN02982997_02748</name>
</gene>
<accession>A0A098GJF7</accession>
<dbReference type="GO" id="GO:0005524">
    <property type="term" value="F:ATP binding"/>
    <property type="evidence" value="ECO:0007669"/>
    <property type="project" value="UniProtKB-KW"/>
</dbReference>
<dbReference type="Proteomes" id="UP000182998">
    <property type="component" value="Unassembled WGS sequence"/>
</dbReference>
<dbReference type="PANTHER" id="PTHR33540">
    <property type="entry name" value="TRNA THREONYLCARBAMOYLADENOSINE BIOSYNTHESIS PROTEIN TSAE"/>
    <property type="match status" value="1"/>
</dbReference>
<keyword evidence="2" id="KW-0067">ATP-binding</keyword>
<evidence type="ECO:0000259" key="3">
    <source>
        <dbReference type="Pfam" id="PF01636"/>
    </source>
</evidence>
<dbReference type="PATRIC" id="fig|451.8.peg.2463"/>
<dbReference type="EMBL" id="LN614830">
    <property type="protein sequence ID" value="CEG62110.1"/>
    <property type="molecule type" value="Genomic_DNA"/>
</dbReference>
<reference evidence="5 7" key="3">
    <citation type="submission" date="2016-10" db="EMBL/GenBank/DDBJ databases">
        <authorList>
            <person name="Varghese N."/>
            <person name="Submissions S."/>
        </authorList>
    </citation>
    <scope>NUCLEOTIDE SEQUENCE [LARGE SCALE GENOMIC DNA]</scope>
    <source>
        <strain evidence="5 7">ATCC 33218</strain>
    </source>
</reference>
<dbReference type="Pfam" id="PF01636">
    <property type="entry name" value="APH"/>
    <property type="match status" value="1"/>
</dbReference>
<evidence type="ECO:0000313" key="6">
    <source>
        <dbReference type="Proteomes" id="UP000032414"/>
    </source>
</evidence>
<protein>
    <submittedName>
        <fullName evidence="4">Aminoglycoside phosphotransferase involved in cell wall biosynthesis</fullName>
    </submittedName>
</protein>
<proteinExistence type="predicted"/>
<dbReference type="GO" id="GO:0016740">
    <property type="term" value="F:transferase activity"/>
    <property type="evidence" value="ECO:0007669"/>
    <property type="project" value="UniProtKB-KW"/>
</dbReference>
<reference evidence="6" key="2">
    <citation type="submission" date="2014-09" db="EMBL/GenBank/DDBJ databases">
        <authorList>
            <person name="Gomez-Valero L."/>
        </authorList>
    </citation>
    <scope>NUCLEOTIDE SEQUENCE [LARGE SCALE GENOMIC DNA]</scope>
    <source>
        <strain evidence="6">ATCC33218</strain>
    </source>
</reference>
<evidence type="ECO:0000313" key="5">
    <source>
        <dbReference type="EMBL" id="SCY74319.1"/>
    </source>
</evidence>
<keyword evidence="4" id="KW-0808">Transferase</keyword>
<dbReference type="HOGENOM" id="CLU_021467_1_0_6"/>
<dbReference type="STRING" id="451.B6N58_13255"/>
<dbReference type="Gene3D" id="3.30.200.20">
    <property type="entry name" value="Phosphorylase Kinase, domain 1"/>
    <property type="match status" value="1"/>
</dbReference>
<feature type="domain" description="Aminoglycoside phosphotransferase" evidence="3">
    <location>
        <begin position="23"/>
        <end position="246"/>
    </location>
</feature>
<dbReference type="InterPro" id="IPR002575">
    <property type="entry name" value="Aminoglycoside_PTrfase"/>
</dbReference>
<evidence type="ECO:0000256" key="1">
    <source>
        <dbReference type="ARBA" id="ARBA00022741"/>
    </source>
</evidence>
<dbReference type="RefSeq" id="WP_045100235.1">
    <property type="nucleotide sequence ID" value="NZ_CP020614.1"/>
</dbReference>
<keyword evidence="7" id="KW-1185">Reference proteome</keyword>
<dbReference type="PANTHER" id="PTHR33540:SF1">
    <property type="entry name" value="N-ACETYLMURAMATE_N-ACETYLGLUCOSAMINE KINASE"/>
    <property type="match status" value="1"/>
</dbReference>